<comment type="caution">
    <text evidence="4">The sequence shown here is derived from an EMBL/GenBank/DDBJ whole genome shotgun (WGS) entry which is preliminary data.</text>
</comment>
<proteinExistence type="inferred from homology"/>
<dbReference type="InterPro" id="IPR001206">
    <property type="entry name" value="Diacylglycerol_kinase_cat_dom"/>
</dbReference>
<dbReference type="Gene3D" id="2.60.200.40">
    <property type="match status" value="1"/>
</dbReference>
<dbReference type="InterPro" id="IPR016064">
    <property type="entry name" value="NAD/diacylglycerol_kinase_sf"/>
</dbReference>
<dbReference type="Proteomes" id="UP000243342">
    <property type="component" value="Unassembled WGS sequence"/>
</dbReference>
<keyword evidence="4" id="KW-0808">Transferase</keyword>
<dbReference type="STRING" id="1428644.BIV57_21205"/>
<dbReference type="Pfam" id="PF00781">
    <property type="entry name" value="DAGK_cat"/>
    <property type="match status" value="1"/>
</dbReference>
<dbReference type="GO" id="GO:0005886">
    <property type="term" value="C:plasma membrane"/>
    <property type="evidence" value="ECO:0007669"/>
    <property type="project" value="TreeGrafter"/>
</dbReference>
<gene>
    <name evidence="4" type="ORF">BIV57_21205</name>
</gene>
<dbReference type="Gene3D" id="3.40.50.10330">
    <property type="entry name" value="Probable inorganic polyphosphate/atp-NAD kinase, domain 1"/>
    <property type="match status" value="1"/>
</dbReference>
<dbReference type="SUPFAM" id="SSF111331">
    <property type="entry name" value="NAD kinase/diacylglycerol kinase-like"/>
    <property type="match status" value="1"/>
</dbReference>
<dbReference type="PROSITE" id="PS50146">
    <property type="entry name" value="DAGK"/>
    <property type="match status" value="1"/>
</dbReference>
<sequence>MRALLVANPSATTTSERSRQVLARALESRLDTLEVAATEYRGHARELARQAAEDGIDLVVALGGDGTVNEVVNGLLAEGPAAGTPGLAVVPGGSTNVFARGLGLPNDPVEAAGILLDALERGTSRRVGLGRAVIDPGTDHETDRWFTFAAGMGFDAGVVGRVERYRSAGRRSTAGLYLQQVFWQFADERRLPPEQRVRLTLSRPDQDGGGTVREDVVADGLSLAIVSNTSPWTYIGSHPVQLTPHASFDTGLDMFGLTRMSVLTTARYARQALAPNGRGPRGRHMVALHDVDEFTLTAAAPLPFQVDGDHLGPVSTARFVGVRRALRVIV</sequence>
<dbReference type="SMART" id="SM00046">
    <property type="entry name" value="DAGKc"/>
    <property type="match status" value="1"/>
</dbReference>
<evidence type="ECO:0000256" key="2">
    <source>
        <dbReference type="ARBA" id="ARBA00005983"/>
    </source>
</evidence>
<evidence type="ECO:0000313" key="4">
    <source>
        <dbReference type="EMBL" id="OIV35532.1"/>
    </source>
</evidence>
<name>A0A1J7C1S0_9ACTN</name>
<dbReference type="InterPro" id="IPR017438">
    <property type="entry name" value="ATP-NAD_kinase_N"/>
</dbReference>
<feature type="domain" description="DAGKc" evidence="3">
    <location>
        <begin position="1"/>
        <end position="136"/>
    </location>
</feature>
<dbReference type="OrthoDB" id="142078at2"/>
<comment type="similarity">
    <text evidence="2">Belongs to the diacylglycerol/lipid kinase family.</text>
</comment>
<dbReference type="GO" id="GO:0004143">
    <property type="term" value="F:ATP-dependent diacylglycerol kinase activity"/>
    <property type="evidence" value="ECO:0007669"/>
    <property type="project" value="TreeGrafter"/>
</dbReference>
<protein>
    <submittedName>
        <fullName evidence="4">Diacylglycerol kinase</fullName>
    </submittedName>
</protein>
<evidence type="ECO:0000259" key="3">
    <source>
        <dbReference type="PROSITE" id="PS50146"/>
    </source>
</evidence>
<dbReference type="RefSeq" id="WP_071658551.1">
    <property type="nucleotide sequence ID" value="NZ_MLCF01000146.1"/>
</dbReference>
<dbReference type="InterPro" id="IPR050187">
    <property type="entry name" value="Lipid_Phosphate_FormReg"/>
</dbReference>
<dbReference type="AlphaFoldDB" id="A0A1J7C1S0"/>
<comment type="cofactor">
    <cofactor evidence="1">
        <name>Mg(2+)</name>
        <dbReference type="ChEBI" id="CHEBI:18420"/>
    </cofactor>
</comment>
<evidence type="ECO:0000256" key="1">
    <source>
        <dbReference type="ARBA" id="ARBA00001946"/>
    </source>
</evidence>
<dbReference type="PANTHER" id="PTHR12358">
    <property type="entry name" value="SPHINGOSINE KINASE"/>
    <property type="match status" value="1"/>
</dbReference>
<accession>A0A1J7C1S0</accession>
<organism evidence="4 5">
    <name type="scientific">Mangrovactinospora gilvigrisea</name>
    <dbReference type="NCBI Taxonomy" id="1428644"/>
    <lineage>
        <taxon>Bacteria</taxon>
        <taxon>Bacillati</taxon>
        <taxon>Actinomycetota</taxon>
        <taxon>Actinomycetes</taxon>
        <taxon>Kitasatosporales</taxon>
        <taxon>Streptomycetaceae</taxon>
        <taxon>Mangrovactinospora</taxon>
    </lineage>
</organism>
<keyword evidence="4" id="KW-0418">Kinase</keyword>
<keyword evidence="5" id="KW-1185">Reference proteome</keyword>
<evidence type="ECO:0000313" key="5">
    <source>
        <dbReference type="Proteomes" id="UP000243342"/>
    </source>
</evidence>
<reference evidence="4 5" key="1">
    <citation type="submission" date="2016-10" db="EMBL/GenBank/DDBJ databases">
        <title>Genome sequence of Streptomyces gilvigriseus MUSC 26.</title>
        <authorList>
            <person name="Lee L.-H."/>
            <person name="Ser H.-L."/>
        </authorList>
    </citation>
    <scope>NUCLEOTIDE SEQUENCE [LARGE SCALE GENOMIC DNA]</scope>
    <source>
        <strain evidence="4 5">MUSC 26</strain>
    </source>
</reference>
<dbReference type="EMBL" id="MLCF01000146">
    <property type="protein sequence ID" value="OIV35532.1"/>
    <property type="molecule type" value="Genomic_DNA"/>
</dbReference>
<dbReference type="PANTHER" id="PTHR12358:SF106">
    <property type="entry name" value="LIPID KINASE YEGS"/>
    <property type="match status" value="1"/>
</dbReference>